<organism evidence="1 2">
    <name type="scientific">Fusarium decemcellulare</name>
    <dbReference type="NCBI Taxonomy" id="57161"/>
    <lineage>
        <taxon>Eukaryota</taxon>
        <taxon>Fungi</taxon>
        <taxon>Dikarya</taxon>
        <taxon>Ascomycota</taxon>
        <taxon>Pezizomycotina</taxon>
        <taxon>Sordariomycetes</taxon>
        <taxon>Hypocreomycetidae</taxon>
        <taxon>Hypocreales</taxon>
        <taxon>Nectriaceae</taxon>
        <taxon>Fusarium</taxon>
        <taxon>Fusarium decemcellulare species complex</taxon>
    </lineage>
</organism>
<sequence>MARLSTATSPALNISAIDIASAELGNLLLRLQTTVLHTNGERERRLRASEFERARVASNLDYARSSLTKLEHDALDIKAPGRRAEVQADLNGKREVLELLLDRLEDLRQVATHDDDDDDEASTDGEDILSEIIPTPSDSIVDSISTDLPTESSGQDDDAEPEPPEIRPEASTESRLPAPLLTENPHKQPKRSDRAARLHLRHHQHTQRHALHSSPTAASPPLL</sequence>
<keyword evidence="2" id="KW-1185">Reference proteome</keyword>
<protein>
    <submittedName>
        <fullName evidence="1">Uncharacterized protein</fullName>
    </submittedName>
</protein>
<name>A0ACC1RWB9_9HYPO</name>
<proteinExistence type="predicted"/>
<evidence type="ECO:0000313" key="1">
    <source>
        <dbReference type="EMBL" id="KAJ3527079.1"/>
    </source>
</evidence>
<gene>
    <name evidence="1" type="ORF">NM208_g10881</name>
</gene>
<dbReference type="EMBL" id="JANRMS010001617">
    <property type="protein sequence ID" value="KAJ3527079.1"/>
    <property type="molecule type" value="Genomic_DNA"/>
</dbReference>
<comment type="caution">
    <text evidence="1">The sequence shown here is derived from an EMBL/GenBank/DDBJ whole genome shotgun (WGS) entry which is preliminary data.</text>
</comment>
<dbReference type="Proteomes" id="UP001148629">
    <property type="component" value="Unassembled WGS sequence"/>
</dbReference>
<evidence type="ECO:0000313" key="2">
    <source>
        <dbReference type="Proteomes" id="UP001148629"/>
    </source>
</evidence>
<accession>A0ACC1RWB9</accession>
<reference evidence="1" key="1">
    <citation type="submission" date="2022-08" db="EMBL/GenBank/DDBJ databases">
        <title>Genome Sequence of Fusarium decemcellulare.</title>
        <authorList>
            <person name="Buettner E."/>
        </authorList>
    </citation>
    <scope>NUCLEOTIDE SEQUENCE</scope>
    <source>
        <strain evidence="1">Babe19</strain>
    </source>
</reference>